<dbReference type="AlphaFoldDB" id="A0A382K937"/>
<feature type="non-terminal residue" evidence="1">
    <location>
        <position position="422"/>
    </location>
</feature>
<reference evidence="1" key="1">
    <citation type="submission" date="2018-05" db="EMBL/GenBank/DDBJ databases">
        <authorList>
            <person name="Lanie J.A."/>
            <person name="Ng W.-L."/>
            <person name="Kazmierczak K.M."/>
            <person name="Andrzejewski T.M."/>
            <person name="Davidsen T.M."/>
            <person name="Wayne K.J."/>
            <person name="Tettelin H."/>
            <person name="Glass J.I."/>
            <person name="Rusch D."/>
            <person name="Podicherti R."/>
            <person name="Tsui H.-C.T."/>
            <person name="Winkler M.E."/>
        </authorList>
    </citation>
    <scope>NUCLEOTIDE SEQUENCE</scope>
</reference>
<name>A0A382K937_9ZZZZ</name>
<gene>
    <name evidence="1" type="ORF">METZ01_LOCUS274268</name>
</gene>
<feature type="non-terminal residue" evidence="1">
    <location>
        <position position="1"/>
    </location>
</feature>
<dbReference type="EMBL" id="UINC01079423">
    <property type="protein sequence ID" value="SVC21414.1"/>
    <property type="molecule type" value="Genomic_DNA"/>
</dbReference>
<organism evidence="1">
    <name type="scientific">marine metagenome</name>
    <dbReference type="NCBI Taxonomy" id="408172"/>
    <lineage>
        <taxon>unclassified sequences</taxon>
        <taxon>metagenomes</taxon>
        <taxon>ecological metagenomes</taxon>
    </lineage>
</organism>
<sequence>LSDIDESGLQDGNLLKWDNVLTKFVPTEGTLLDTIKVLGQTDLTIPTSGDLEMVSGAGIQLTTDPSTGKLTIASTTQANLSVDTFTADGSTKEFELSRVPTQPVDVLVHVDSLYQAPLSYTIVGTSPAKLVFPENIPVNLEVSVTFLNLDTIQTIVQDGSITPAKLSSSTYYIDTFYGDGSTDIFTLSQIASTPNQLLVIIDGLIQEPGADNAYSVTGTQITFTSPPAYNALVKVRFLGATFSTASSISPNAIGIPEMDISGSGSSGQVLGLGSSGGLIWISPASADFIYNNQTFTNASSIEFDVSSGFTLSEGNPGELTVGFTDYLTTISVTGQPTISIDSSRELELVAGPGVTLTTDNTVNNKKVTWAVSVGGITEDILPASTSTYNLGSISKVWDTIFANTIDLGNITLSEISGALSLP</sequence>
<evidence type="ECO:0000313" key="1">
    <source>
        <dbReference type="EMBL" id="SVC21414.1"/>
    </source>
</evidence>
<accession>A0A382K937</accession>
<proteinExistence type="predicted"/>
<protein>
    <submittedName>
        <fullName evidence="1">Uncharacterized protein</fullName>
    </submittedName>
</protein>